<dbReference type="Pfam" id="PF19573">
    <property type="entry name" value="DUF6089"/>
    <property type="match status" value="1"/>
</dbReference>
<dbReference type="Proteomes" id="UP000321721">
    <property type="component" value="Unassembled WGS sequence"/>
</dbReference>
<dbReference type="AlphaFoldDB" id="A0A5C6RPJ9"/>
<gene>
    <name evidence="2" type="ORF">FRY74_11500</name>
</gene>
<dbReference type="EMBL" id="VOOS01000006">
    <property type="protein sequence ID" value="TXB63875.1"/>
    <property type="molecule type" value="Genomic_DNA"/>
</dbReference>
<dbReference type="InterPro" id="IPR045743">
    <property type="entry name" value="DUF6089"/>
</dbReference>
<protein>
    <recommendedName>
        <fullName evidence="1">DUF6089 domain-containing protein</fullName>
    </recommendedName>
</protein>
<dbReference type="InterPro" id="IPR011250">
    <property type="entry name" value="OMP/PagP_B-barrel"/>
</dbReference>
<sequence>MRISFLFLFFILFGGFVKSQHVEIGMFGGTTYYLGELNPGVPFVNKPRPVIGVLYRKNWSKRYALRLSANYGKLAAEDKMNSSDWSGFRELSFSSSILEASGVLEFNFLPYQINNYNTSPFTPFVYIGIAAFQVKPSVKNMTSGIETKGSSLIAPSIPFGFGLKFDFFRNLGLAIDWGIRKTFTDKLDGLDETYLNGYQLSNSQNNDWYSFVGISLNYKILTKRDRCPVAK</sequence>
<name>A0A5C6RPJ9_9FLAO</name>
<dbReference type="SUPFAM" id="SSF56925">
    <property type="entry name" value="OMPA-like"/>
    <property type="match status" value="1"/>
</dbReference>
<organism evidence="2 3">
    <name type="scientific">Vicingus serpentipes</name>
    <dbReference type="NCBI Taxonomy" id="1926625"/>
    <lineage>
        <taxon>Bacteria</taxon>
        <taxon>Pseudomonadati</taxon>
        <taxon>Bacteroidota</taxon>
        <taxon>Flavobacteriia</taxon>
        <taxon>Flavobacteriales</taxon>
        <taxon>Vicingaceae</taxon>
        <taxon>Vicingus</taxon>
    </lineage>
</organism>
<comment type="caution">
    <text evidence="2">The sequence shown here is derived from an EMBL/GenBank/DDBJ whole genome shotgun (WGS) entry which is preliminary data.</text>
</comment>
<accession>A0A5C6RPJ9</accession>
<dbReference type="RefSeq" id="WP_170228023.1">
    <property type="nucleotide sequence ID" value="NZ_VOOS01000006.1"/>
</dbReference>
<reference evidence="2 3" key="1">
    <citation type="submission" date="2019-08" db="EMBL/GenBank/DDBJ databases">
        <title>Genome of Vicingus serpentipes NCIMB 15042.</title>
        <authorList>
            <person name="Bowman J.P."/>
        </authorList>
    </citation>
    <scope>NUCLEOTIDE SEQUENCE [LARGE SCALE GENOMIC DNA]</scope>
    <source>
        <strain evidence="2 3">NCIMB 15042</strain>
    </source>
</reference>
<proteinExistence type="predicted"/>
<evidence type="ECO:0000313" key="3">
    <source>
        <dbReference type="Proteomes" id="UP000321721"/>
    </source>
</evidence>
<feature type="domain" description="DUF6089" evidence="1">
    <location>
        <begin position="5"/>
        <end position="221"/>
    </location>
</feature>
<evidence type="ECO:0000313" key="2">
    <source>
        <dbReference type="EMBL" id="TXB63875.1"/>
    </source>
</evidence>
<evidence type="ECO:0000259" key="1">
    <source>
        <dbReference type="Pfam" id="PF19573"/>
    </source>
</evidence>
<keyword evidence="3" id="KW-1185">Reference proteome</keyword>